<gene>
    <name evidence="3" type="ORF">AYI70_g11325</name>
</gene>
<name>A0A1R1X2C4_9FUNG</name>
<evidence type="ECO:0000313" key="4">
    <source>
        <dbReference type="Proteomes" id="UP000187283"/>
    </source>
</evidence>
<dbReference type="InterPro" id="IPR013918">
    <property type="entry name" value="Nucleotide_exch_fac_Fes1"/>
</dbReference>
<evidence type="ECO:0000259" key="2">
    <source>
        <dbReference type="Pfam" id="PF08609"/>
    </source>
</evidence>
<feature type="region of interest" description="Disordered" evidence="1">
    <location>
        <begin position="153"/>
        <end position="173"/>
    </location>
</feature>
<comment type="caution">
    <text evidence="3">The sequence shown here is derived from an EMBL/GenBank/DDBJ whole genome shotgun (WGS) entry which is preliminary data.</text>
</comment>
<evidence type="ECO:0000256" key="1">
    <source>
        <dbReference type="SAM" id="MobiDB-lite"/>
    </source>
</evidence>
<keyword evidence="4" id="KW-1185">Reference proteome</keyword>
<dbReference type="Pfam" id="PF08609">
    <property type="entry name" value="Fes1"/>
    <property type="match status" value="1"/>
</dbReference>
<protein>
    <recommendedName>
        <fullName evidence="2">Nucleotide exchange factor Fes1 domain-containing protein</fullName>
    </recommendedName>
</protein>
<dbReference type="AlphaFoldDB" id="A0A1R1X2C4"/>
<feature type="domain" description="Nucleotide exchange factor Fes1" evidence="2">
    <location>
        <begin position="1"/>
        <end position="61"/>
    </location>
</feature>
<sequence>MDKLLQWSIVNTKSDEPVDKKKLEQLDPEVIDMILGKPMSTQMLEIMDIIESPEVSIEDKEVEAAGYVAAAARPAASSHFPGSARFGRFARWRAMGDRHCAAAQPGRAAGVQRPRRTAFASRCAAIARERSRSHQGGLRSLVVHAVEPARVQRAREQRRARPTGCAGRRQQLARAREEGGVPAACAGFGKPG</sequence>
<reference evidence="3 4" key="1">
    <citation type="submission" date="2017-01" db="EMBL/GenBank/DDBJ databases">
        <authorList>
            <person name="Mah S.A."/>
            <person name="Swanson W.J."/>
            <person name="Moy G.W."/>
            <person name="Vacquier V.D."/>
        </authorList>
    </citation>
    <scope>NUCLEOTIDE SEQUENCE [LARGE SCALE GENOMIC DNA]</scope>
    <source>
        <strain evidence="3 4">GSMNP</strain>
    </source>
</reference>
<organism evidence="3 4">
    <name type="scientific">Smittium culicis</name>
    <dbReference type="NCBI Taxonomy" id="133412"/>
    <lineage>
        <taxon>Eukaryota</taxon>
        <taxon>Fungi</taxon>
        <taxon>Fungi incertae sedis</taxon>
        <taxon>Zoopagomycota</taxon>
        <taxon>Kickxellomycotina</taxon>
        <taxon>Harpellomycetes</taxon>
        <taxon>Harpellales</taxon>
        <taxon>Legeriomycetaceae</taxon>
        <taxon>Smittium</taxon>
    </lineage>
</organism>
<accession>A0A1R1X2C4</accession>
<dbReference type="OrthoDB" id="10250458at2759"/>
<dbReference type="Proteomes" id="UP000187283">
    <property type="component" value="Unassembled WGS sequence"/>
</dbReference>
<dbReference type="EMBL" id="LSSN01005687">
    <property type="protein sequence ID" value="OMJ08785.1"/>
    <property type="molecule type" value="Genomic_DNA"/>
</dbReference>
<dbReference type="STRING" id="133412.A0A1R1X2C4"/>
<proteinExistence type="predicted"/>
<evidence type="ECO:0000313" key="3">
    <source>
        <dbReference type="EMBL" id="OMJ08785.1"/>
    </source>
</evidence>